<feature type="transmembrane region" description="Helical" evidence="7">
    <location>
        <begin position="336"/>
        <end position="356"/>
    </location>
</feature>
<dbReference type="PANTHER" id="PTHR43341:SF6">
    <property type="entry name" value="AMINO ACID TRANSPORTER (EUROFUNG)"/>
    <property type="match status" value="1"/>
</dbReference>
<dbReference type="Proteomes" id="UP000018001">
    <property type="component" value="Unassembled WGS sequence"/>
</dbReference>
<feature type="domain" description="Amino acid permease/ SLC12A" evidence="8">
    <location>
        <begin position="50"/>
        <end position="511"/>
    </location>
</feature>
<dbReference type="HOGENOM" id="CLU_007946_12_1_1"/>
<evidence type="ECO:0000313" key="9">
    <source>
        <dbReference type="EMBL" id="GAD92315.1"/>
    </source>
</evidence>
<dbReference type="InterPro" id="IPR050524">
    <property type="entry name" value="APC_YAT"/>
</dbReference>
<evidence type="ECO:0000256" key="4">
    <source>
        <dbReference type="ARBA" id="ARBA00022970"/>
    </source>
</evidence>
<name>V5HSB9_BYSSN</name>
<comment type="subcellular location">
    <subcellularLocation>
        <location evidence="1">Membrane</location>
        <topology evidence="1">Multi-pass membrane protein</topology>
    </subcellularLocation>
</comment>
<keyword evidence="3 7" id="KW-0812">Transmembrane</keyword>
<dbReference type="AlphaFoldDB" id="V5HSB9"/>
<feature type="transmembrane region" description="Helical" evidence="7">
    <location>
        <begin position="457"/>
        <end position="477"/>
    </location>
</feature>
<dbReference type="EMBL" id="BAUL01000021">
    <property type="protein sequence ID" value="GAD92315.1"/>
    <property type="molecule type" value="Genomic_DNA"/>
</dbReference>
<keyword evidence="6 7" id="KW-0472">Membrane</keyword>
<evidence type="ECO:0000313" key="10">
    <source>
        <dbReference type="Proteomes" id="UP000018001"/>
    </source>
</evidence>
<dbReference type="eggNOG" id="KOG1286">
    <property type="taxonomic scope" value="Eukaryota"/>
</dbReference>
<sequence length="552" mass="60877">MASPKPVVEKTAVESDGALSAEGTTYGVGEVTDLKSGSQNLHRKLRSKEVQLFAIGGAIGTSTFVQMGSALPKGGPAGLFLGFMIWGAVMVAVNECFAEMVCYVPISSPFIRLGGHWVDDALSFAMGWNFFLNMAFLVPFEIVAFNILLTFWTDKVPVEAIVVAMIVAYALLNLISVRYFGIAEFYLSIFKVLLILGCILFTFITMLGGNPLRDRYGFRYWRDPGSFVEYLASGDTGRFLGVVTCIIQATFSICGPEYVSIVAGETEQPRKILPKAFRSFVWRILTFFCGSALCMGIVIPYNDKTLALRLDEGSSTGAASPYVIAMENLKISGLPHIVNALIMTSVFSSGNGLLYSATRTLYGISLEGKAPKIFSRCTRFGVPIYAVGVGLAFCLLGFLQVSNSSAKVLGWLVDLVTACQLLNYMSVAITYLHFHAALKKHGIDRNSLPYKGKFQPYAAYFAVAGTVVMMMFSGFYLFMNGGWDTRSFFLTYTIIGVFVLAFIVWKVVRRTTYIRPGMADLQVRGLKREIDEYEEQYIAKPKSSMAFLDRLF</sequence>
<dbReference type="FunFam" id="1.20.1740.10:FF:000006">
    <property type="entry name" value="General amino acid permease"/>
    <property type="match status" value="1"/>
</dbReference>
<evidence type="ECO:0000256" key="5">
    <source>
        <dbReference type="ARBA" id="ARBA00022989"/>
    </source>
</evidence>
<keyword evidence="10" id="KW-1185">Reference proteome</keyword>
<keyword evidence="4" id="KW-0029">Amino-acid transport</keyword>
<evidence type="ECO:0000256" key="7">
    <source>
        <dbReference type="SAM" id="Phobius"/>
    </source>
</evidence>
<comment type="caution">
    <text evidence="9">The sequence shown here is derived from an EMBL/GenBank/DDBJ whole genome shotgun (WGS) entry which is preliminary data.</text>
</comment>
<feature type="transmembrane region" description="Helical" evidence="7">
    <location>
        <begin position="186"/>
        <end position="209"/>
    </location>
</feature>
<proteinExistence type="predicted"/>
<dbReference type="InterPro" id="IPR004841">
    <property type="entry name" value="AA-permease/SLC12A_dom"/>
</dbReference>
<feature type="transmembrane region" description="Helical" evidence="7">
    <location>
        <begin position="489"/>
        <end position="508"/>
    </location>
</feature>
<feature type="transmembrane region" description="Helical" evidence="7">
    <location>
        <begin position="377"/>
        <end position="399"/>
    </location>
</feature>
<protein>
    <submittedName>
        <fullName evidence="9">General amino acid permease (Agp2), putative</fullName>
    </submittedName>
</protein>
<dbReference type="PIRSF" id="PIRSF006060">
    <property type="entry name" value="AA_transporter"/>
    <property type="match status" value="1"/>
</dbReference>
<dbReference type="Gene3D" id="1.20.1740.10">
    <property type="entry name" value="Amino acid/polyamine transporter I"/>
    <property type="match status" value="1"/>
</dbReference>
<dbReference type="GO" id="GO:0016020">
    <property type="term" value="C:membrane"/>
    <property type="evidence" value="ECO:0007669"/>
    <property type="project" value="UniProtKB-SubCell"/>
</dbReference>
<evidence type="ECO:0000256" key="1">
    <source>
        <dbReference type="ARBA" id="ARBA00004141"/>
    </source>
</evidence>
<feature type="transmembrane region" description="Helical" evidence="7">
    <location>
        <begin position="280"/>
        <end position="301"/>
    </location>
</feature>
<feature type="transmembrane region" description="Helical" evidence="7">
    <location>
        <begin position="130"/>
        <end position="149"/>
    </location>
</feature>
<dbReference type="OrthoDB" id="10062876at2759"/>
<evidence type="ECO:0000256" key="6">
    <source>
        <dbReference type="ARBA" id="ARBA00023136"/>
    </source>
</evidence>
<dbReference type="FunCoup" id="V5HSB9">
    <property type="interactions" value="137"/>
</dbReference>
<gene>
    <name evidence="9" type="ORF">PVAR5_0905</name>
</gene>
<dbReference type="GO" id="GO:0015171">
    <property type="term" value="F:amino acid transmembrane transporter activity"/>
    <property type="evidence" value="ECO:0007669"/>
    <property type="project" value="TreeGrafter"/>
</dbReference>
<dbReference type="Pfam" id="PF00324">
    <property type="entry name" value="AA_permease"/>
    <property type="match status" value="1"/>
</dbReference>
<evidence type="ECO:0000256" key="2">
    <source>
        <dbReference type="ARBA" id="ARBA00022448"/>
    </source>
</evidence>
<keyword evidence="2" id="KW-0813">Transport</keyword>
<feature type="transmembrane region" description="Helical" evidence="7">
    <location>
        <begin position="161"/>
        <end position="180"/>
    </location>
</feature>
<accession>V5HSB9</accession>
<reference evidence="10" key="1">
    <citation type="journal article" date="2014" name="Genome Announc.">
        <title>Draft genome sequence of the formaldehyde-resistant fungus Byssochlamys spectabilis No. 5 (anamorph Paecilomyces variotii No. 5) (NBRC109023).</title>
        <authorList>
            <person name="Oka T."/>
            <person name="Ekino K."/>
            <person name="Fukuda K."/>
            <person name="Nomura Y."/>
        </authorList>
    </citation>
    <scope>NUCLEOTIDE SEQUENCE [LARGE SCALE GENOMIC DNA]</scope>
    <source>
        <strain evidence="10">No. 5 / NBRC 109023</strain>
    </source>
</reference>
<evidence type="ECO:0000259" key="8">
    <source>
        <dbReference type="Pfam" id="PF00324"/>
    </source>
</evidence>
<keyword evidence="5 7" id="KW-1133">Transmembrane helix</keyword>
<dbReference type="InParanoid" id="V5HSB9"/>
<organism evidence="9 10">
    <name type="scientific">Byssochlamys spectabilis (strain No. 5 / NBRC 109023)</name>
    <name type="common">Paecilomyces variotii</name>
    <dbReference type="NCBI Taxonomy" id="1356009"/>
    <lineage>
        <taxon>Eukaryota</taxon>
        <taxon>Fungi</taxon>
        <taxon>Dikarya</taxon>
        <taxon>Ascomycota</taxon>
        <taxon>Pezizomycotina</taxon>
        <taxon>Eurotiomycetes</taxon>
        <taxon>Eurotiomycetidae</taxon>
        <taxon>Eurotiales</taxon>
        <taxon>Thermoascaceae</taxon>
        <taxon>Paecilomyces</taxon>
    </lineage>
</organism>
<evidence type="ECO:0000256" key="3">
    <source>
        <dbReference type="ARBA" id="ARBA00022692"/>
    </source>
</evidence>
<dbReference type="PANTHER" id="PTHR43341">
    <property type="entry name" value="AMINO ACID PERMEASE"/>
    <property type="match status" value="1"/>
</dbReference>
<feature type="transmembrane region" description="Helical" evidence="7">
    <location>
        <begin position="52"/>
        <end position="71"/>
    </location>
</feature>
<feature type="transmembrane region" description="Helical" evidence="7">
    <location>
        <begin position="411"/>
        <end position="436"/>
    </location>
</feature>